<dbReference type="AlphaFoldDB" id="A0A7G6TUL8"/>
<dbReference type="RefSeq" id="WP_184515261.1">
    <property type="nucleotide sequence ID" value="NZ_CP050292.1"/>
</dbReference>
<organism evidence="1 2">
    <name type="scientific">Tardiphaga robiniae</name>
    <dbReference type="NCBI Taxonomy" id="943830"/>
    <lineage>
        <taxon>Bacteria</taxon>
        <taxon>Pseudomonadati</taxon>
        <taxon>Pseudomonadota</taxon>
        <taxon>Alphaproteobacteria</taxon>
        <taxon>Hyphomicrobiales</taxon>
        <taxon>Nitrobacteraceae</taxon>
        <taxon>Tardiphaga</taxon>
    </lineage>
</organism>
<gene>
    <name evidence="1" type="ORF">HB776_03715</name>
</gene>
<dbReference type="EMBL" id="CP050292">
    <property type="protein sequence ID" value="QND70450.1"/>
    <property type="molecule type" value="Genomic_DNA"/>
</dbReference>
<name>A0A7G6TUL8_9BRAD</name>
<evidence type="ECO:0000313" key="2">
    <source>
        <dbReference type="Proteomes" id="UP000515291"/>
    </source>
</evidence>
<protein>
    <submittedName>
        <fullName evidence="1">Uncharacterized protein</fullName>
    </submittedName>
</protein>
<evidence type="ECO:0000313" key="1">
    <source>
        <dbReference type="EMBL" id="QND70450.1"/>
    </source>
</evidence>
<accession>A0A7G6TUL8</accession>
<sequence length="102" mass="11531">MINIISRLRRPSLELSFGTLLVVAAAIISPASAMPMLPLSSADPVITEVKIVCEQDGTCFRPARRRPVARWIYGDKTFFGPYVGPGNYGDPSRHWRWFPFFF</sequence>
<dbReference type="KEGG" id="trb:HB776_03715"/>
<reference evidence="2" key="1">
    <citation type="journal article" date="2020" name="Mol. Plant Microbe">
        <title>Rhizobial microsymbionts of the narrowly endemic Oxytropis species growing in Kamchatka are characterized by significant genetic diversity and possess a set of genes that are associated with T3SS and T6SS secretion systems and can affect the development of symbiosis.</title>
        <authorList>
            <person name="Safronova V."/>
            <person name="Guro P."/>
            <person name="Sazanova A."/>
            <person name="Kuznetsova I."/>
            <person name="Belimov A."/>
            <person name="Yakubov V."/>
            <person name="Chirak E."/>
            <person name="Afonin A."/>
            <person name="Gogolev Y."/>
            <person name="Andronov E."/>
            <person name="Tikhonovich I."/>
        </authorList>
    </citation>
    <scope>NUCLEOTIDE SEQUENCE [LARGE SCALE GENOMIC DNA]</scope>
    <source>
        <strain evidence="2">581</strain>
    </source>
</reference>
<dbReference type="Proteomes" id="UP000515291">
    <property type="component" value="Chromosome"/>
</dbReference>
<proteinExistence type="predicted"/>